<keyword evidence="5 7" id="KW-0687">Ribonucleoprotein</keyword>
<keyword evidence="3 7" id="KW-0698">rRNA processing</keyword>
<evidence type="ECO:0000313" key="9">
    <source>
        <dbReference type="EMBL" id="THX36504.1"/>
    </source>
</evidence>
<dbReference type="EMBL" id="QZAV01000166">
    <property type="protein sequence ID" value="THX36504.1"/>
    <property type="molecule type" value="Genomic_DNA"/>
</dbReference>
<evidence type="ECO:0000256" key="6">
    <source>
        <dbReference type="ARBA" id="ARBA00029455"/>
    </source>
</evidence>
<evidence type="ECO:0000256" key="8">
    <source>
        <dbReference type="SAM" id="MobiDB-lite"/>
    </source>
</evidence>
<organism evidence="9 10">
    <name type="scientific">Aureobasidium pullulans</name>
    <name type="common">Black yeast</name>
    <name type="synonym">Pullularia pullulans</name>
    <dbReference type="NCBI Taxonomy" id="5580"/>
    <lineage>
        <taxon>Eukaryota</taxon>
        <taxon>Fungi</taxon>
        <taxon>Dikarya</taxon>
        <taxon>Ascomycota</taxon>
        <taxon>Pezizomycotina</taxon>
        <taxon>Dothideomycetes</taxon>
        <taxon>Dothideomycetidae</taxon>
        <taxon>Dothideales</taxon>
        <taxon>Saccotheciaceae</taxon>
        <taxon>Aureobasidium</taxon>
    </lineage>
</organism>
<feature type="compositionally biased region" description="Basic and acidic residues" evidence="8">
    <location>
        <begin position="355"/>
        <end position="366"/>
    </location>
</feature>
<name>A0A4S9ESS0_AURPU</name>
<dbReference type="Proteomes" id="UP000308953">
    <property type="component" value="Unassembled WGS sequence"/>
</dbReference>
<feature type="region of interest" description="Disordered" evidence="8">
    <location>
        <begin position="106"/>
        <end position="395"/>
    </location>
</feature>
<dbReference type="GO" id="GO:0034457">
    <property type="term" value="C:Mpp10 complex"/>
    <property type="evidence" value="ECO:0007669"/>
    <property type="project" value="UniProtKB-UniRule"/>
</dbReference>
<feature type="compositionally biased region" description="Acidic residues" evidence="8">
    <location>
        <begin position="367"/>
        <end position="380"/>
    </location>
</feature>
<dbReference type="Pfam" id="PF04006">
    <property type="entry name" value="Mpp10"/>
    <property type="match status" value="1"/>
</dbReference>
<dbReference type="GO" id="GO:0032040">
    <property type="term" value="C:small-subunit processome"/>
    <property type="evidence" value="ECO:0007669"/>
    <property type="project" value="TreeGrafter"/>
</dbReference>
<gene>
    <name evidence="9" type="ORF">D6D10_06601</name>
</gene>
<dbReference type="GO" id="GO:0005732">
    <property type="term" value="C:sno(s)RNA-containing ribonucleoprotein complex"/>
    <property type="evidence" value="ECO:0007669"/>
    <property type="project" value="UniProtKB-UniRule"/>
</dbReference>
<feature type="region of interest" description="Disordered" evidence="8">
    <location>
        <begin position="604"/>
        <end position="702"/>
    </location>
</feature>
<reference evidence="9 10" key="1">
    <citation type="submission" date="2018-10" db="EMBL/GenBank/DDBJ databases">
        <title>Fifty Aureobasidium pullulans genomes reveal a recombining polyextremotolerant generalist.</title>
        <authorList>
            <person name="Gostincar C."/>
            <person name="Turk M."/>
            <person name="Zajc J."/>
            <person name="Gunde-Cimerman N."/>
        </authorList>
    </citation>
    <scope>NUCLEOTIDE SEQUENCE [LARGE SCALE GENOMIC DNA]</scope>
    <source>
        <strain evidence="9 10">EXF-9785</strain>
    </source>
</reference>
<comment type="function">
    <text evidence="7">Involved in nucleolar processing of pre-18S ribosomal RNA.</text>
</comment>
<comment type="similarity">
    <text evidence="6 7">Belongs to the MPP10 family.</text>
</comment>
<feature type="compositionally biased region" description="Polar residues" evidence="8">
    <location>
        <begin position="248"/>
        <end position="260"/>
    </location>
</feature>
<evidence type="ECO:0000256" key="3">
    <source>
        <dbReference type="ARBA" id="ARBA00022552"/>
    </source>
</evidence>
<feature type="region of interest" description="Disordered" evidence="8">
    <location>
        <begin position="1"/>
        <end position="21"/>
    </location>
</feature>
<dbReference type="PANTHER" id="PTHR17039:SF0">
    <property type="entry name" value="U3 SMALL NUCLEOLAR RIBONUCLEOPROTEIN PROTEIN MPP10"/>
    <property type="match status" value="1"/>
</dbReference>
<dbReference type="PANTHER" id="PTHR17039">
    <property type="entry name" value="U3 SMALL NUCLEOLAR RIBONUCLEOPROTEIN PROTEIN MPP10"/>
    <property type="match status" value="1"/>
</dbReference>
<dbReference type="PIRSF" id="PIRSF017300">
    <property type="entry name" value="snoRNP_Mpp10"/>
    <property type="match status" value="1"/>
</dbReference>
<evidence type="ECO:0000256" key="1">
    <source>
        <dbReference type="ARBA" id="ARBA00004604"/>
    </source>
</evidence>
<evidence type="ECO:0000256" key="5">
    <source>
        <dbReference type="ARBA" id="ARBA00023274"/>
    </source>
</evidence>
<feature type="region of interest" description="Disordered" evidence="8">
    <location>
        <begin position="42"/>
        <end position="66"/>
    </location>
</feature>
<feature type="compositionally biased region" description="Basic and acidic residues" evidence="8">
    <location>
        <begin position="659"/>
        <end position="668"/>
    </location>
</feature>
<dbReference type="GO" id="GO:0006364">
    <property type="term" value="P:rRNA processing"/>
    <property type="evidence" value="ECO:0007669"/>
    <property type="project" value="UniProtKB-KW"/>
</dbReference>
<dbReference type="InterPro" id="IPR012173">
    <property type="entry name" value="Mpp10"/>
</dbReference>
<comment type="caution">
    <text evidence="9">The sequence shown here is derived from an EMBL/GenBank/DDBJ whole genome shotgun (WGS) entry which is preliminary data.</text>
</comment>
<evidence type="ECO:0000256" key="4">
    <source>
        <dbReference type="ARBA" id="ARBA00023242"/>
    </source>
</evidence>
<evidence type="ECO:0000313" key="10">
    <source>
        <dbReference type="Proteomes" id="UP000308953"/>
    </source>
</evidence>
<feature type="compositionally biased region" description="Basic residues" evidence="8">
    <location>
        <begin position="319"/>
        <end position="329"/>
    </location>
</feature>
<accession>A0A4S9ESS0</accession>
<evidence type="ECO:0000256" key="2">
    <source>
        <dbReference type="ARBA" id="ARBA00022517"/>
    </source>
</evidence>
<dbReference type="AlphaFoldDB" id="A0A4S9ESS0"/>
<comment type="subcellular location">
    <subcellularLocation>
        <location evidence="1 7">Nucleus</location>
        <location evidence="1 7">Nucleolus</location>
    </subcellularLocation>
</comment>
<sequence>MATTLVKSLTSEPHSFLQPPSTLHTSSLDFLKQTLDPIAKSIAETQQQRLQEARKKRKRGQNDEDEEILRLKKVHVSGFAVDQVWEQARRIIDAARKEAQRNFDELAEKYAIDDSEDESEDQDGEELSEEGESDIGEEGVDYEIEGEDVDGEEEDDDEEMEVDGEVDDYEESDIEADEDVAMGSEGESEAESEEAAEYVPDPHGLNDGFFSIDDFNKQSEFLEQADARGDNDFEDDDEEGIDWGSNPLGASTTISKSAQNNDEESDDEDGPTFGNADLNAPEGFSDNEEEVEEGEMDGMGSLSNTNEVKYADFFAPPAKKARKNKKGRPNPHNFPAKQASPSGADEPAENEEEMERTMEKVHRDLFDDVSDEEEDEENLDPADPRSRRSAHERRQAALTEEIRRLEAANVAKREWTLSGEARAADRPINSLLEEDLEFERVGKPVPVITAEISESLEELIKRRILAEDFQDIIRRRPDDLATGSSSRRGRLDFELDDSKSKKSLAEMYEEEHLKATDPNYVDAKDEKTQKEQKEIDALWRDISNKLDSLSSWHFKPKGPAAQLDIRVDAPVVRLEDARPTAGAEAAAASQLAPQEIYKAGEAAEKGEAELATRGGLVVNREEMSREDRKRRRRREKEREKKSLANIDPSKKESKKTKERKGIISDLKKGGVKVIGNKGQITDVSGAAVKDTKAPSAGGSYKL</sequence>
<protein>
    <recommendedName>
        <fullName evidence="7">U3 small nucleolar ribonucleoprotein protein MPP10</fullName>
    </recommendedName>
</protein>
<keyword evidence="4 7" id="KW-0539">Nucleus</keyword>
<feature type="compositionally biased region" description="Acidic residues" evidence="8">
    <location>
        <begin position="113"/>
        <end position="196"/>
    </location>
</feature>
<proteinExistence type="inferred from homology"/>
<feature type="compositionally biased region" description="Acidic residues" evidence="8">
    <location>
        <begin position="261"/>
        <end position="270"/>
    </location>
</feature>
<keyword evidence="2 7" id="KW-0690">Ribosome biogenesis</keyword>
<evidence type="ECO:0000256" key="7">
    <source>
        <dbReference type="PIRNR" id="PIRNR017300"/>
    </source>
</evidence>
<feature type="compositionally biased region" description="Acidic residues" evidence="8">
    <location>
        <begin position="232"/>
        <end position="241"/>
    </location>
</feature>
<feature type="compositionally biased region" description="Acidic residues" evidence="8">
    <location>
        <begin position="285"/>
        <end position="296"/>
    </location>
</feature>